<organism evidence="4 5">
    <name type="scientific">Dokdonella fugitiva</name>
    <dbReference type="NCBI Taxonomy" id="328517"/>
    <lineage>
        <taxon>Bacteria</taxon>
        <taxon>Pseudomonadati</taxon>
        <taxon>Pseudomonadota</taxon>
        <taxon>Gammaproteobacteria</taxon>
        <taxon>Lysobacterales</taxon>
        <taxon>Rhodanobacteraceae</taxon>
        <taxon>Dokdonella</taxon>
    </lineage>
</organism>
<evidence type="ECO:0000256" key="1">
    <source>
        <dbReference type="SAM" id="SignalP"/>
    </source>
</evidence>
<dbReference type="InterPro" id="IPR025493">
    <property type="entry name" value="DUF4384"/>
</dbReference>
<comment type="caution">
    <text evidence="4">The sequence shown here is derived from an EMBL/GenBank/DDBJ whole genome shotgun (WGS) entry which is preliminary data.</text>
</comment>
<dbReference type="InterPro" id="IPR036365">
    <property type="entry name" value="PGBD-like_sf"/>
</dbReference>
<evidence type="ECO:0000259" key="3">
    <source>
        <dbReference type="Pfam" id="PF14326"/>
    </source>
</evidence>
<keyword evidence="5" id="KW-1185">Reference proteome</keyword>
<feature type="domain" description="DUF4384" evidence="3">
    <location>
        <begin position="401"/>
        <end position="479"/>
    </location>
</feature>
<evidence type="ECO:0000259" key="2">
    <source>
        <dbReference type="Pfam" id="PF01471"/>
    </source>
</evidence>
<evidence type="ECO:0000313" key="5">
    <source>
        <dbReference type="Proteomes" id="UP000550401"/>
    </source>
</evidence>
<dbReference type="InterPro" id="IPR002477">
    <property type="entry name" value="Peptidoglycan-bd-like"/>
</dbReference>
<dbReference type="EMBL" id="JACGXL010000007">
    <property type="protein sequence ID" value="MBA8889573.1"/>
    <property type="molecule type" value="Genomic_DNA"/>
</dbReference>
<dbReference type="InterPro" id="IPR036366">
    <property type="entry name" value="PGBDSf"/>
</dbReference>
<keyword evidence="1" id="KW-0732">Signal</keyword>
<dbReference type="AlphaFoldDB" id="A0A839F3E4"/>
<reference evidence="4 5" key="1">
    <citation type="submission" date="2020-07" db="EMBL/GenBank/DDBJ databases">
        <title>Genomic Encyclopedia of Type Strains, Phase IV (KMG-V): Genome sequencing to study the core and pangenomes of soil and plant-associated prokaryotes.</title>
        <authorList>
            <person name="Whitman W."/>
        </authorList>
    </citation>
    <scope>NUCLEOTIDE SEQUENCE [LARGE SCALE GENOMIC DNA]</scope>
    <source>
        <strain evidence="4 5">RH2WT43</strain>
    </source>
</reference>
<evidence type="ECO:0000313" key="4">
    <source>
        <dbReference type="EMBL" id="MBA8889573.1"/>
    </source>
</evidence>
<dbReference type="Pfam" id="PF01471">
    <property type="entry name" value="PG_binding_1"/>
    <property type="match status" value="1"/>
</dbReference>
<dbReference type="Gene3D" id="1.10.101.10">
    <property type="entry name" value="PGBD-like superfamily/PGBD"/>
    <property type="match status" value="1"/>
</dbReference>
<feature type="chain" id="PRO_5032523290" description="Peptidoglycan binding protein" evidence="1">
    <location>
        <begin position="21"/>
        <end position="535"/>
    </location>
</feature>
<name>A0A839F3E4_9GAMM</name>
<feature type="domain" description="Peptidoglycan binding-like" evidence="2">
    <location>
        <begin position="292"/>
        <end position="344"/>
    </location>
</feature>
<evidence type="ECO:0008006" key="6">
    <source>
        <dbReference type="Google" id="ProtNLM"/>
    </source>
</evidence>
<gene>
    <name evidence="4" type="ORF">FHW12_003819</name>
</gene>
<protein>
    <recommendedName>
        <fullName evidence="6">Peptidoglycan binding protein</fullName>
    </recommendedName>
</protein>
<sequence length="535" mass="57625">MIRTTRVRLCLAASAVAVLAGCSGTDLRRDRPYIERTTIESRPIAEPVRAITGFSDGLACMDSMLRAERVPTTLITSKQIPDPSSKAPVAAKDMIFTALSEMSRTSNAFRIVDFEIDPLKQDTVQTLTSLMLPAGQLAIPKPAVYVSGAISYVDQNVLIRNGGIGASAKNWEIGYSNDVITTAVGLELHLGDFTTRTLFPGLDSANEIAAGNKGEGIDLGGRIKNAGTQLTIGGTISQGVGPAVRTLVELGMIEVIGKWARVPYWDCLALDQSHPEFQRQLREWYGDMSDEQRVRLFATALHALGYYDGGGDGRADSALRGALARYQADHQATVSGNFNFESYERLMTNYVATDGSDHFTRIGWGDGARAGAPRGGQVALDAEAARPIAVDITLDRKDPHFALGESLLLNVSVDRTAHLYCFYEDAKGTLTQVYPSTFQPAPLLQARRSLLIPDIANPRSYTLEMTQPGHEAATCLATADDRSNELQRALGAAALEPIHAVPGTATLRQTLLELARGTHAGIGSAEWDVDAHASR</sequence>
<feature type="signal peptide" evidence="1">
    <location>
        <begin position="1"/>
        <end position="20"/>
    </location>
</feature>
<dbReference type="Proteomes" id="UP000550401">
    <property type="component" value="Unassembled WGS sequence"/>
</dbReference>
<dbReference type="SUPFAM" id="SSF47090">
    <property type="entry name" value="PGBD-like"/>
    <property type="match status" value="1"/>
</dbReference>
<dbReference type="Pfam" id="PF14326">
    <property type="entry name" value="DUF4384"/>
    <property type="match status" value="1"/>
</dbReference>
<dbReference type="RefSeq" id="WP_182532614.1">
    <property type="nucleotide sequence ID" value="NZ_JACGXL010000007.1"/>
</dbReference>
<accession>A0A839F3E4</accession>
<proteinExistence type="predicted"/>
<dbReference type="PROSITE" id="PS51257">
    <property type="entry name" value="PROKAR_LIPOPROTEIN"/>
    <property type="match status" value="1"/>
</dbReference>